<dbReference type="AlphaFoldDB" id="A0A9W7WG17"/>
<dbReference type="GO" id="GO:0030183">
    <property type="term" value="P:B cell differentiation"/>
    <property type="evidence" value="ECO:0007669"/>
    <property type="project" value="TreeGrafter"/>
</dbReference>
<feature type="signal peptide" evidence="3">
    <location>
        <begin position="1"/>
        <end position="22"/>
    </location>
</feature>
<evidence type="ECO:0000256" key="3">
    <source>
        <dbReference type="SAM" id="SignalP"/>
    </source>
</evidence>
<keyword evidence="2" id="KW-0812">Transmembrane</keyword>
<feature type="chain" id="PRO_5040789217" description="Ig-like domain-containing protein" evidence="3">
    <location>
        <begin position="23"/>
        <end position="256"/>
    </location>
</feature>
<dbReference type="SMART" id="SM00409">
    <property type="entry name" value="IG"/>
    <property type="match status" value="1"/>
</dbReference>
<keyword evidence="2" id="KW-1133">Transmembrane helix</keyword>
<keyword evidence="1" id="KW-0393">Immunoglobulin domain</keyword>
<feature type="transmembrane region" description="Helical" evidence="2">
    <location>
        <begin position="155"/>
        <end position="177"/>
    </location>
</feature>
<keyword evidence="3" id="KW-0732">Signal</keyword>
<organism evidence="5 6">
    <name type="scientific">Triplophysa rosa</name>
    <name type="common">Cave loach</name>
    <dbReference type="NCBI Taxonomy" id="992332"/>
    <lineage>
        <taxon>Eukaryota</taxon>
        <taxon>Metazoa</taxon>
        <taxon>Chordata</taxon>
        <taxon>Craniata</taxon>
        <taxon>Vertebrata</taxon>
        <taxon>Euteleostomi</taxon>
        <taxon>Actinopterygii</taxon>
        <taxon>Neopterygii</taxon>
        <taxon>Teleostei</taxon>
        <taxon>Ostariophysi</taxon>
        <taxon>Cypriniformes</taxon>
        <taxon>Nemacheilidae</taxon>
        <taxon>Triplophysa</taxon>
    </lineage>
</organism>
<evidence type="ECO:0000259" key="4">
    <source>
        <dbReference type="PROSITE" id="PS50835"/>
    </source>
</evidence>
<gene>
    <name evidence="5" type="ORF">IRJ41_019674</name>
</gene>
<accession>A0A9W7WG17</accession>
<reference evidence="5" key="1">
    <citation type="submission" date="2021-02" db="EMBL/GenBank/DDBJ databases">
        <title>Comparative genomics reveals that relaxation of natural selection precedes convergent phenotypic evolution of cavefish.</title>
        <authorList>
            <person name="Peng Z."/>
        </authorList>
    </citation>
    <scope>NUCLEOTIDE SEQUENCE</scope>
    <source>
        <tissue evidence="5">Muscle</tissue>
    </source>
</reference>
<dbReference type="SUPFAM" id="SSF48726">
    <property type="entry name" value="Immunoglobulin"/>
    <property type="match status" value="1"/>
</dbReference>
<dbReference type="PANTHER" id="PTHR14334:SF2">
    <property type="entry name" value="B-CELL ANTIGEN RECEPTOR COMPLEX-ASSOCIATED PROTEIN BETA CHAIN"/>
    <property type="match status" value="1"/>
</dbReference>
<keyword evidence="6" id="KW-1185">Reference proteome</keyword>
<dbReference type="GO" id="GO:0019815">
    <property type="term" value="C:B cell receptor complex"/>
    <property type="evidence" value="ECO:0007669"/>
    <property type="project" value="TreeGrafter"/>
</dbReference>
<dbReference type="PANTHER" id="PTHR14334">
    <property type="entry name" value="B-CELL ANTIGEN RECEPTOR COMPLEX-ASSOCIATED PROTEIN"/>
    <property type="match status" value="1"/>
</dbReference>
<dbReference type="GO" id="GO:0009897">
    <property type="term" value="C:external side of plasma membrane"/>
    <property type="evidence" value="ECO:0007669"/>
    <property type="project" value="TreeGrafter"/>
</dbReference>
<dbReference type="Pfam" id="PF07686">
    <property type="entry name" value="V-set"/>
    <property type="match status" value="1"/>
</dbReference>
<evidence type="ECO:0000256" key="2">
    <source>
        <dbReference type="SAM" id="Phobius"/>
    </source>
</evidence>
<dbReference type="InterPro" id="IPR013783">
    <property type="entry name" value="Ig-like_fold"/>
</dbReference>
<evidence type="ECO:0000313" key="5">
    <source>
        <dbReference type="EMBL" id="KAI7797790.1"/>
    </source>
</evidence>
<proteinExistence type="predicted"/>
<evidence type="ECO:0000313" key="6">
    <source>
        <dbReference type="Proteomes" id="UP001059041"/>
    </source>
</evidence>
<feature type="domain" description="Ig-like" evidence="4">
    <location>
        <begin position="23"/>
        <end position="114"/>
    </location>
</feature>
<protein>
    <recommendedName>
        <fullName evidence="4">Ig-like domain-containing protein</fullName>
    </recommendedName>
</protein>
<dbReference type="EMBL" id="JAFHDT010000017">
    <property type="protein sequence ID" value="KAI7797790.1"/>
    <property type="molecule type" value="Genomic_DNA"/>
</dbReference>
<dbReference type="PROSITE" id="PS50835">
    <property type="entry name" value="IG_LIKE"/>
    <property type="match status" value="1"/>
</dbReference>
<dbReference type="GO" id="GO:0050853">
    <property type="term" value="P:B cell receptor signaling pathway"/>
    <property type="evidence" value="ECO:0007669"/>
    <property type="project" value="TreeGrafter"/>
</dbReference>
<keyword evidence="2" id="KW-0472">Membrane</keyword>
<dbReference type="InterPro" id="IPR003599">
    <property type="entry name" value="Ig_sub"/>
</dbReference>
<dbReference type="InterPro" id="IPR036179">
    <property type="entry name" value="Ig-like_dom_sf"/>
</dbReference>
<dbReference type="InterPro" id="IPR007110">
    <property type="entry name" value="Ig-like_dom"/>
</dbReference>
<dbReference type="Gene3D" id="2.60.40.10">
    <property type="entry name" value="Immunoglobulins"/>
    <property type="match status" value="1"/>
</dbReference>
<comment type="caution">
    <text evidence="5">The sequence shown here is derived from an EMBL/GenBank/DDBJ whole genome shotgun (WGS) entry which is preliminary data.</text>
</comment>
<dbReference type="OrthoDB" id="8765634at2759"/>
<dbReference type="Proteomes" id="UP001059041">
    <property type="component" value="Linkage Group LG17"/>
</dbReference>
<name>A0A9W7WG17_TRIRA</name>
<dbReference type="CDD" id="cd00099">
    <property type="entry name" value="IgV"/>
    <property type="match status" value="1"/>
</dbReference>
<evidence type="ECO:0000256" key="1">
    <source>
        <dbReference type="ARBA" id="ARBA00023319"/>
    </source>
</evidence>
<sequence length="256" mass="28387">MKSPFALLFIIFHTGLFVHVLGLSVRQTPEKIHTTEGENVTINCYIETDSRSERILVVLSKNNLTVTGKNFTHSTHRLSTGTEIINATLHLPSIRPIHSGIYYCKVSIDIPTLETVYGKGTHLYIVNSSQIGTTPSQHLTCSSPVNSSKDTVMKWSLSGLGIILLIVCIAFVIHIYYKGHCRRDRKEKINDATIGSQHSVRSDIVVYAAVNVSENRDGIKSRNENCAALVPVTATCTEESVTYSEVRIKSKRNEEG</sequence>
<dbReference type="InterPro" id="IPR013106">
    <property type="entry name" value="Ig_V-set"/>
</dbReference>